<dbReference type="Pfam" id="PF01435">
    <property type="entry name" value="Peptidase_M48"/>
    <property type="match status" value="1"/>
</dbReference>
<dbReference type="InterPro" id="IPR027057">
    <property type="entry name" value="CAXX_Prtase_1"/>
</dbReference>
<evidence type="ECO:0000256" key="6">
    <source>
        <dbReference type="ARBA" id="ARBA00022824"/>
    </source>
</evidence>
<evidence type="ECO:0000256" key="8">
    <source>
        <dbReference type="ARBA" id="ARBA00022989"/>
    </source>
</evidence>
<feature type="active site" evidence="11">
    <location>
        <position position="281"/>
    </location>
</feature>
<keyword evidence="5 13" id="KW-0378">Hydrolase</keyword>
<proteinExistence type="inferred from homology"/>
<dbReference type="OrthoDB" id="9781930at2"/>
<evidence type="ECO:0000256" key="11">
    <source>
        <dbReference type="PIRSR" id="PIRSR627057-1"/>
    </source>
</evidence>
<keyword evidence="2 13" id="KW-0645">Protease</keyword>
<dbReference type="EMBL" id="LFZK01000001">
    <property type="protein sequence ID" value="KYC29280.1"/>
    <property type="molecule type" value="Genomic_DNA"/>
</dbReference>
<name>A0A656Z8E2_9PROT</name>
<keyword evidence="3" id="KW-0812">Transmembrane</keyword>
<evidence type="ECO:0000256" key="1">
    <source>
        <dbReference type="ARBA" id="ARBA00004477"/>
    </source>
</evidence>
<keyword evidence="15" id="KW-1185">Reference proteome</keyword>
<dbReference type="GO" id="GO:0046872">
    <property type="term" value="F:metal ion binding"/>
    <property type="evidence" value="ECO:0007669"/>
    <property type="project" value="UniProtKB-KW"/>
</dbReference>
<feature type="binding site" evidence="12">
    <location>
        <position position="280"/>
    </location>
    <ligand>
        <name>Zn(2+)</name>
        <dbReference type="ChEBI" id="CHEBI:29105"/>
        <note>catalytic</note>
    </ligand>
</feature>
<organism evidence="14 15">
    <name type="scientific">Sterolibacterium denitrificans</name>
    <dbReference type="NCBI Taxonomy" id="157592"/>
    <lineage>
        <taxon>Bacteria</taxon>
        <taxon>Pseudomonadati</taxon>
        <taxon>Pseudomonadota</taxon>
        <taxon>Betaproteobacteria</taxon>
        <taxon>Nitrosomonadales</taxon>
        <taxon>Sterolibacteriaceae</taxon>
        <taxon>Sterolibacterium</taxon>
    </lineage>
</organism>
<evidence type="ECO:0000256" key="3">
    <source>
        <dbReference type="ARBA" id="ARBA00022692"/>
    </source>
</evidence>
<feature type="binding site" evidence="12">
    <location>
        <position position="364"/>
    </location>
    <ligand>
        <name>Zn(2+)</name>
        <dbReference type="ChEBI" id="CHEBI:29105"/>
        <note>catalytic</note>
    </ligand>
</feature>
<keyword evidence="9 13" id="KW-0482">Metalloprotease</keyword>
<dbReference type="CDD" id="cd07343">
    <property type="entry name" value="M48A_Zmpste24p_like"/>
    <property type="match status" value="1"/>
</dbReference>
<dbReference type="RefSeq" id="WP_067169933.1">
    <property type="nucleotide sequence ID" value="NZ_LFZK01000001.1"/>
</dbReference>
<keyword evidence="4 12" id="KW-0479">Metal-binding</keyword>
<evidence type="ECO:0000256" key="5">
    <source>
        <dbReference type="ARBA" id="ARBA00022801"/>
    </source>
</evidence>
<keyword evidence="7 12" id="KW-0862">Zinc</keyword>
<dbReference type="Proteomes" id="UP000243416">
    <property type="component" value="Unassembled WGS sequence"/>
</dbReference>
<feature type="binding site" evidence="12">
    <location>
        <position position="284"/>
    </location>
    <ligand>
        <name>Zn(2+)</name>
        <dbReference type="ChEBI" id="CHEBI:29105"/>
        <note>catalytic</note>
    </ligand>
</feature>
<evidence type="ECO:0000256" key="7">
    <source>
        <dbReference type="ARBA" id="ARBA00022833"/>
    </source>
</evidence>
<keyword evidence="6" id="KW-0256">Endoplasmic reticulum</keyword>
<dbReference type="Gene3D" id="3.30.2010.10">
    <property type="entry name" value="Metalloproteases ('zincins'), catalytic domain"/>
    <property type="match status" value="1"/>
</dbReference>
<evidence type="ECO:0000256" key="10">
    <source>
        <dbReference type="ARBA" id="ARBA00023136"/>
    </source>
</evidence>
<keyword evidence="10" id="KW-0472">Membrane</keyword>
<comment type="similarity">
    <text evidence="13">Belongs to the peptidase M48 family.</text>
</comment>
<reference evidence="14 15" key="1">
    <citation type="journal article" date="2016" name="ISME J.">
        <title>Integrated multi-omics analyses reveal the biochemical mechanisms and phylogenetic relevance of anaerobic androgen biodegradation in the environment.</title>
        <authorList>
            <person name="Yang F.C."/>
            <person name="Chen Y.L."/>
            <person name="Tang S.L."/>
            <person name="Yu C.P."/>
            <person name="Wang P.H."/>
            <person name="Ismail W."/>
            <person name="Wang C.H."/>
            <person name="Ding J.Y."/>
            <person name="Yang C.Y."/>
            <person name="Yang C.Y."/>
            <person name="Chiang Y.R."/>
        </authorList>
    </citation>
    <scope>NUCLEOTIDE SEQUENCE [LARGE SCALE GENOMIC DNA]</scope>
    <source>
        <strain evidence="14 15">DSM 13999</strain>
    </source>
</reference>
<keyword evidence="8" id="KW-1133">Transmembrane helix</keyword>
<evidence type="ECO:0000256" key="13">
    <source>
        <dbReference type="RuleBase" id="RU003983"/>
    </source>
</evidence>
<evidence type="ECO:0000256" key="2">
    <source>
        <dbReference type="ARBA" id="ARBA00022670"/>
    </source>
</evidence>
<feature type="active site" description="Proton donor" evidence="11">
    <location>
        <position position="368"/>
    </location>
</feature>
<dbReference type="InterPro" id="IPR032456">
    <property type="entry name" value="Peptidase_M48_N"/>
</dbReference>
<comment type="caution">
    <text evidence="14">The sequence shown here is derived from an EMBL/GenBank/DDBJ whole genome shotgun (WGS) entry which is preliminary data.</text>
</comment>
<sequence>MTAQQFTQLFLAALAANVLLHFWLKLRQLRHIAAHRHAVPDAFAARISLAEHHKAADYGSAKARLALIELAIGSILLLLFTLGGLLQHIDELCRHYLPAGGYLHGLALIAAVVVISFLAHLPLDLYQRFSLEARYGFNKLTPALWLADLVKQTLLALIIGTPLLLAVLWLMTRMGSAWWLYVWAFWMGFNLLALLLYPTLIAPLFNKFEALADPALRARIEALLARCGFKSSGLFVMDGSKRSTHGNAYFTGFGRAKRIVFYDTLLDRLDPAEIDAVLAHELGHYRQHHIWQRVLLLGLFSLAFFALLGLLIDQSWFYAGLGITPPAAGGPAATALALLLFFLVVPVFTFLLTPLLSQLSRRHEYQADAYAARHTAAADLISALVKLYRDNAATLTPDPLHSLFHDSHPPAGLRVAHLQNLRITTS</sequence>
<evidence type="ECO:0000313" key="14">
    <source>
        <dbReference type="EMBL" id="KYC29280.1"/>
    </source>
</evidence>
<dbReference type="InterPro" id="IPR001915">
    <property type="entry name" value="Peptidase_M48"/>
</dbReference>
<dbReference type="AlphaFoldDB" id="A0A656Z8E2"/>
<dbReference type="FunFam" id="3.30.2010.10:FF:000002">
    <property type="entry name" value="CAAX prenyl protease"/>
    <property type="match status" value="1"/>
</dbReference>
<evidence type="ECO:0000256" key="4">
    <source>
        <dbReference type="ARBA" id="ARBA00022723"/>
    </source>
</evidence>
<evidence type="ECO:0000313" key="15">
    <source>
        <dbReference type="Proteomes" id="UP000243416"/>
    </source>
</evidence>
<evidence type="ECO:0000256" key="9">
    <source>
        <dbReference type="ARBA" id="ARBA00023049"/>
    </source>
</evidence>
<dbReference type="Pfam" id="PF16491">
    <property type="entry name" value="Peptidase_M48_N"/>
    <property type="match status" value="1"/>
</dbReference>
<gene>
    <name evidence="14" type="ORF">ACY05_01700</name>
</gene>
<dbReference type="GO" id="GO:0004222">
    <property type="term" value="F:metalloendopeptidase activity"/>
    <property type="evidence" value="ECO:0007669"/>
    <property type="project" value="InterPro"/>
</dbReference>
<comment type="subcellular location">
    <subcellularLocation>
        <location evidence="1">Endoplasmic reticulum membrane</location>
        <topology evidence="1">Multi-pass membrane protein</topology>
    </subcellularLocation>
</comment>
<dbReference type="PANTHER" id="PTHR10120">
    <property type="entry name" value="CAAX PRENYL PROTEASE 1"/>
    <property type="match status" value="1"/>
</dbReference>
<evidence type="ECO:0000256" key="12">
    <source>
        <dbReference type="PIRSR" id="PIRSR627057-2"/>
    </source>
</evidence>
<accession>A0A656Z8E2</accession>
<comment type="cofactor">
    <cofactor evidence="12 13">
        <name>Zn(2+)</name>
        <dbReference type="ChEBI" id="CHEBI:29105"/>
    </cofactor>
    <text evidence="12 13">Binds 1 zinc ion per subunit.</text>
</comment>
<protein>
    <submittedName>
        <fullName evidence="14">Peptidase M48</fullName>
    </submittedName>
</protein>
<dbReference type="GO" id="GO:0071586">
    <property type="term" value="P:CAAX-box protein processing"/>
    <property type="evidence" value="ECO:0007669"/>
    <property type="project" value="InterPro"/>
</dbReference>